<comment type="catalytic activity">
    <reaction evidence="5">
        <text>D-xylose + NADP(+) = D-xylono-1,5-lactone + NADPH + H(+)</text>
        <dbReference type="Rhea" id="RHEA:22000"/>
        <dbReference type="ChEBI" id="CHEBI:15378"/>
        <dbReference type="ChEBI" id="CHEBI:15867"/>
        <dbReference type="ChEBI" id="CHEBI:53455"/>
        <dbReference type="ChEBI" id="CHEBI:57783"/>
        <dbReference type="ChEBI" id="CHEBI:58349"/>
        <dbReference type="EC" id="1.1.1.179"/>
    </reaction>
</comment>
<dbReference type="AlphaFoldDB" id="A0A6J3LYY8"/>
<keyword evidence="8" id="KW-1185">Reference proteome</keyword>
<accession>A0A6J3LYY8</accession>
<dbReference type="GO" id="GO:0047837">
    <property type="term" value="F:D-xylose 1-dehydrogenase (NADP+) activity"/>
    <property type="evidence" value="ECO:0007669"/>
    <property type="project" value="UniProtKB-EC"/>
</dbReference>
<comment type="similarity">
    <text evidence="1">Belongs to the Gfo/Idh/MocA family.</text>
</comment>
<dbReference type="RefSeq" id="XP_033458012.1">
    <property type="nucleotide sequence ID" value="XM_033607798.1"/>
</dbReference>
<dbReference type="Gene3D" id="3.40.50.720">
    <property type="entry name" value="NAD(P)-binding Rossmann-like Domain"/>
    <property type="match status" value="1"/>
</dbReference>
<evidence type="ECO:0000256" key="4">
    <source>
        <dbReference type="ARBA" id="ARBA00042988"/>
    </source>
</evidence>
<dbReference type="InterPro" id="IPR055170">
    <property type="entry name" value="GFO_IDH_MocA-like_dom"/>
</dbReference>
<evidence type="ECO:0000313" key="8">
    <source>
        <dbReference type="Proteomes" id="UP000504637"/>
    </source>
</evidence>
<evidence type="ECO:0000313" key="9">
    <source>
        <dbReference type="RefSeq" id="XP_033458012.1"/>
    </source>
</evidence>
<evidence type="ECO:0000256" key="2">
    <source>
        <dbReference type="ARBA" id="ARBA00023002"/>
    </source>
</evidence>
<dbReference type="InterPro" id="IPR036291">
    <property type="entry name" value="NAD(P)-bd_dom_sf"/>
</dbReference>
<evidence type="ECO:0000256" key="1">
    <source>
        <dbReference type="ARBA" id="ARBA00010928"/>
    </source>
</evidence>
<dbReference type="PANTHER" id="PTHR22604">
    <property type="entry name" value="OXIDOREDUCTASES"/>
    <property type="match status" value="1"/>
</dbReference>
<dbReference type="Pfam" id="PF22725">
    <property type="entry name" value="GFO_IDH_MocA_C3"/>
    <property type="match status" value="1"/>
</dbReference>
<dbReference type="OrthoDB" id="2129491at2759"/>
<dbReference type="SUPFAM" id="SSF55347">
    <property type="entry name" value="Glyceraldehyde-3-phosphate dehydrogenase-like, C-terminal domain"/>
    <property type="match status" value="1"/>
</dbReference>
<gene>
    <name evidence="9" type="ORF">K489DRAFT_411394</name>
</gene>
<reference evidence="9" key="1">
    <citation type="submission" date="2020-01" db="EMBL/GenBank/DDBJ databases">
        <authorList>
            <consortium name="DOE Joint Genome Institute"/>
            <person name="Haridas S."/>
            <person name="Albert R."/>
            <person name="Binder M."/>
            <person name="Bloem J."/>
            <person name="Labutti K."/>
            <person name="Salamov A."/>
            <person name="Andreopoulos B."/>
            <person name="Baker S.E."/>
            <person name="Barry K."/>
            <person name="Bills G."/>
            <person name="Bluhm B.H."/>
            <person name="Cannon C."/>
            <person name="Castanera R."/>
            <person name="Culley D.E."/>
            <person name="Daum C."/>
            <person name="Ezra D."/>
            <person name="Gonzalez J.B."/>
            <person name="Henrissat B."/>
            <person name="Kuo A."/>
            <person name="Liang C."/>
            <person name="Lipzen A."/>
            <person name="Lutzoni F."/>
            <person name="Magnuson J."/>
            <person name="Mondo S."/>
            <person name="Nolan M."/>
            <person name="Ohm R."/>
            <person name="Pangilinan J."/>
            <person name="Park H.-J."/>
            <person name="Ramirez L."/>
            <person name="Alfaro M."/>
            <person name="Sun H."/>
            <person name="Tritt A."/>
            <person name="Yoshinaga Y."/>
            <person name="Zwiers L.-H."/>
            <person name="Turgeon B.G."/>
            <person name="Goodwin S.B."/>
            <person name="Spatafora J.W."/>
            <person name="Crous P.W."/>
            <person name="Grigoriev I.V."/>
        </authorList>
    </citation>
    <scope>NUCLEOTIDE SEQUENCE</scope>
    <source>
        <strain evidence="9">CBS 342.82</strain>
    </source>
</reference>
<evidence type="ECO:0000256" key="5">
    <source>
        <dbReference type="ARBA" id="ARBA00049233"/>
    </source>
</evidence>
<evidence type="ECO:0000256" key="3">
    <source>
        <dbReference type="ARBA" id="ARBA00038984"/>
    </source>
</evidence>
<name>A0A6J3LYY8_9PEZI</name>
<evidence type="ECO:0000259" key="6">
    <source>
        <dbReference type="Pfam" id="PF01408"/>
    </source>
</evidence>
<feature type="domain" description="GFO/IDH/MocA-like oxidoreductase" evidence="7">
    <location>
        <begin position="147"/>
        <end position="283"/>
    </location>
</feature>
<dbReference type="PANTHER" id="PTHR22604:SF115">
    <property type="entry name" value="DIHYDRODIOL DEHYDROGENASE, PUTATIVE (AFU_ORTHOLOGUE AFUA_1G07520)-RELATED"/>
    <property type="match status" value="1"/>
</dbReference>
<protein>
    <recommendedName>
        <fullName evidence="3">D-xylose 1-dehydrogenase (NADP(+), D-xylono-1,5-lactone-forming)</fullName>
        <ecNumber evidence="3">1.1.1.179</ecNumber>
    </recommendedName>
    <alternativeName>
        <fullName evidence="4">D-xylose-NADP dehydrogenase</fullName>
    </alternativeName>
</protein>
<feature type="domain" description="Gfo/Idh/MocA-like oxidoreductase N-terminal" evidence="6">
    <location>
        <begin position="7"/>
        <end position="134"/>
    </location>
</feature>
<reference evidence="9" key="3">
    <citation type="submission" date="2025-08" db="UniProtKB">
        <authorList>
            <consortium name="RefSeq"/>
        </authorList>
    </citation>
    <scope>IDENTIFICATION</scope>
    <source>
        <strain evidence="9">CBS 342.82</strain>
    </source>
</reference>
<evidence type="ECO:0000259" key="7">
    <source>
        <dbReference type="Pfam" id="PF22725"/>
    </source>
</evidence>
<dbReference type="InterPro" id="IPR000683">
    <property type="entry name" value="Gfo/Idh/MocA-like_OxRdtase_N"/>
</dbReference>
<dbReference type="EC" id="1.1.1.179" evidence="3"/>
<sequence length="394" mass="43581">MSKFQLKWGILATGGIAETFARDLWPNPETRGVDDIEHVVVAAASSSSVERARAFLKEVRAPDSAKAYGSYEQLVQDSNVDIIYVATPHSHHFQNAMLCLEAGKNVLCEKAFTTNAKQTELLIKKAKEKNLFLMEAVWTRYFPLSVYVREVITSGRIGTVYRTAADLSYSIPPEKTFPDTHRMVNPSLAGGALLDLGIYALTWVFQTLYTTESDPQSPTVISAVEKYHLGTDEHTTILLTFPRPPPARPAHGIATTSFLVSGDPDGKGSAGPTIRVQGSRGEIQIFPPASRPTKTRLVLADGTVEDREWFQPGPGRGSGWKNGFGGDFNAEGEGHGMFWEADECAYALRDGRKEGRFESLQESLVIMRVMDEVRRQHGVEFPETIESVEYPLKL</sequence>
<organism evidence="9">
    <name type="scientific">Dissoconium aciculare CBS 342.82</name>
    <dbReference type="NCBI Taxonomy" id="1314786"/>
    <lineage>
        <taxon>Eukaryota</taxon>
        <taxon>Fungi</taxon>
        <taxon>Dikarya</taxon>
        <taxon>Ascomycota</taxon>
        <taxon>Pezizomycotina</taxon>
        <taxon>Dothideomycetes</taxon>
        <taxon>Dothideomycetidae</taxon>
        <taxon>Mycosphaerellales</taxon>
        <taxon>Dissoconiaceae</taxon>
        <taxon>Dissoconium</taxon>
    </lineage>
</organism>
<dbReference type="Proteomes" id="UP000504637">
    <property type="component" value="Unplaced"/>
</dbReference>
<dbReference type="GeneID" id="54365597"/>
<dbReference type="GO" id="GO:0000166">
    <property type="term" value="F:nucleotide binding"/>
    <property type="evidence" value="ECO:0007669"/>
    <property type="project" value="InterPro"/>
</dbReference>
<keyword evidence="2" id="KW-0560">Oxidoreductase</keyword>
<dbReference type="Gene3D" id="3.30.360.10">
    <property type="entry name" value="Dihydrodipicolinate Reductase, domain 2"/>
    <property type="match status" value="1"/>
</dbReference>
<proteinExistence type="inferred from homology"/>
<dbReference type="Pfam" id="PF01408">
    <property type="entry name" value="GFO_IDH_MocA"/>
    <property type="match status" value="1"/>
</dbReference>
<dbReference type="InterPro" id="IPR050984">
    <property type="entry name" value="Gfo/Idh/MocA_domain"/>
</dbReference>
<dbReference type="SUPFAM" id="SSF51735">
    <property type="entry name" value="NAD(P)-binding Rossmann-fold domains"/>
    <property type="match status" value="1"/>
</dbReference>
<reference evidence="9" key="2">
    <citation type="submission" date="2020-04" db="EMBL/GenBank/DDBJ databases">
        <authorList>
            <consortium name="NCBI Genome Project"/>
        </authorList>
    </citation>
    <scope>NUCLEOTIDE SEQUENCE</scope>
    <source>
        <strain evidence="9">CBS 342.82</strain>
    </source>
</reference>